<evidence type="ECO:0000256" key="9">
    <source>
        <dbReference type="ARBA" id="ARBA00023163"/>
    </source>
</evidence>
<evidence type="ECO:0000256" key="1">
    <source>
        <dbReference type="ARBA" id="ARBA00004324"/>
    </source>
</evidence>
<reference evidence="14" key="1">
    <citation type="submission" date="2021-01" db="EMBL/GenBank/DDBJ databases">
        <authorList>
            <person name="Li R."/>
            <person name="Bekaert M."/>
        </authorList>
    </citation>
    <scope>NUCLEOTIDE SEQUENCE</scope>
    <source>
        <strain evidence="14">Farmed</strain>
    </source>
</reference>
<dbReference type="SUPFAM" id="SSF47095">
    <property type="entry name" value="HMG-box"/>
    <property type="match status" value="1"/>
</dbReference>
<dbReference type="GO" id="GO:0000978">
    <property type="term" value="F:RNA polymerase II cis-regulatory region sequence-specific DNA binding"/>
    <property type="evidence" value="ECO:0007669"/>
    <property type="project" value="TreeGrafter"/>
</dbReference>
<keyword evidence="5" id="KW-0112">Calmodulin-binding</keyword>
<dbReference type="OrthoDB" id="6247875at2759"/>
<evidence type="ECO:0000256" key="10">
    <source>
        <dbReference type="ARBA" id="ARBA00032498"/>
    </source>
</evidence>
<dbReference type="InterPro" id="IPR009071">
    <property type="entry name" value="HMG_box_dom"/>
</dbReference>
<dbReference type="GO" id="GO:0005516">
    <property type="term" value="F:calmodulin binding"/>
    <property type="evidence" value="ECO:0007669"/>
    <property type="project" value="UniProtKB-KW"/>
</dbReference>
<dbReference type="GO" id="GO:0007548">
    <property type="term" value="P:sex differentiation"/>
    <property type="evidence" value="ECO:0007669"/>
    <property type="project" value="UniProtKB-KW"/>
</dbReference>
<evidence type="ECO:0000256" key="5">
    <source>
        <dbReference type="ARBA" id="ARBA00022860"/>
    </source>
</evidence>
<feature type="domain" description="HMG box" evidence="13">
    <location>
        <begin position="1"/>
        <end position="48"/>
    </location>
</feature>
<keyword evidence="9" id="KW-0804">Transcription</keyword>
<evidence type="ECO:0000259" key="13">
    <source>
        <dbReference type="PROSITE" id="PS50118"/>
    </source>
</evidence>
<protein>
    <recommendedName>
        <fullName evidence="3">Sex-determining region Y protein</fullName>
    </recommendedName>
    <alternativeName>
        <fullName evidence="10">Testis-determining factor</fullName>
    </alternativeName>
</protein>
<evidence type="ECO:0000256" key="11">
    <source>
        <dbReference type="ARBA" id="ARBA00045821"/>
    </source>
</evidence>
<dbReference type="PROSITE" id="PS50118">
    <property type="entry name" value="HMG_BOX_2"/>
    <property type="match status" value="1"/>
</dbReference>
<evidence type="ECO:0000313" key="14">
    <source>
        <dbReference type="EMBL" id="CAE1277854.1"/>
    </source>
</evidence>
<evidence type="ECO:0000256" key="4">
    <source>
        <dbReference type="ARBA" id="ARBA00022782"/>
    </source>
</evidence>
<gene>
    <name evidence="14" type="ORF">SPHA_40902</name>
</gene>
<comment type="similarity">
    <text evidence="2">Belongs to the SRY family.</text>
</comment>
<proteinExistence type="inferred from homology"/>
<accession>A0A812CW18</accession>
<keyword evidence="6" id="KW-0726">Sexual differentiation</keyword>
<dbReference type="InterPro" id="IPR036910">
    <property type="entry name" value="HMG_box_dom_sf"/>
</dbReference>
<dbReference type="AlphaFoldDB" id="A0A812CW18"/>
<dbReference type="Pfam" id="PF00505">
    <property type="entry name" value="HMG_box"/>
    <property type="match status" value="1"/>
</dbReference>
<evidence type="ECO:0000256" key="7">
    <source>
        <dbReference type="ARBA" id="ARBA00023125"/>
    </source>
</evidence>
<name>A0A812CW18_ACAPH</name>
<evidence type="ECO:0000313" key="15">
    <source>
        <dbReference type="Proteomes" id="UP000597762"/>
    </source>
</evidence>
<keyword evidence="12" id="KW-0539">Nucleus</keyword>
<comment type="subcellular location">
    <subcellularLocation>
        <location evidence="1">Nucleus speckle</location>
    </subcellularLocation>
</comment>
<dbReference type="EMBL" id="CAHIKZ030001946">
    <property type="protein sequence ID" value="CAE1277854.1"/>
    <property type="molecule type" value="Genomic_DNA"/>
</dbReference>
<organism evidence="14 15">
    <name type="scientific">Acanthosepion pharaonis</name>
    <name type="common">Pharaoh cuttlefish</name>
    <name type="synonym">Sepia pharaonis</name>
    <dbReference type="NCBI Taxonomy" id="158019"/>
    <lineage>
        <taxon>Eukaryota</taxon>
        <taxon>Metazoa</taxon>
        <taxon>Spiralia</taxon>
        <taxon>Lophotrochozoa</taxon>
        <taxon>Mollusca</taxon>
        <taxon>Cephalopoda</taxon>
        <taxon>Coleoidea</taxon>
        <taxon>Decapodiformes</taxon>
        <taxon>Sepiida</taxon>
        <taxon>Sepiina</taxon>
        <taxon>Sepiidae</taxon>
        <taxon>Acanthosepion</taxon>
    </lineage>
</organism>
<dbReference type="SMR" id="A0A812CW18"/>
<evidence type="ECO:0000256" key="6">
    <source>
        <dbReference type="ARBA" id="ARBA00022928"/>
    </source>
</evidence>
<feature type="DNA-binding region" description="HMG box" evidence="12">
    <location>
        <begin position="1"/>
        <end position="48"/>
    </location>
</feature>
<dbReference type="PANTHER" id="PTHR10270">
    <property type="entry name" value="SOX TRANSCRIPTION FACTOR"/>
    <property type="match status" value="1"/>
</dbReference>
<dbReference type="GO" id="GO:0030154">
    <property type="term" value="P:cell differentiation"/>
    <property type="evidence" value="ECO:0007669"/>
    <property type="project" value="UniProtKB-KW"/>
</dbReference>
<keyword evidence="8" id="KW-0010">Activator</keyword>
<keyword evidence="7 12" id="KW-0238">DNA-binding</keyword>
<evidence type="ECO:0000256" key="2">
    <source>
        <dbReference type="ARBA" id="ARBA00005998"/>
    </source>
</evidence>
<dbReference type="InterPro" id="IPR050140">
    <property type="entry name" value="SRY-related_HMG-box_TF-like"/>
</dbReference>
<dbReference type="PANTHER" id="PTHR10270:SF161">
    <property type="entry name" value="SEX-DETERMINING REGION Y PROTEIN"/>
    <property type="match status" value="1"/>
</dbReference>
<evidence type="ECO:0000256" key="3">
    <source>
        <dbReference type="ARBA" id="ARBA00019052"/>
    </source>
</evidence>
<dbReference type="Gene3D" id="1.10.30.10">
    <property type="entry name" value="High mobility group box domain"/>
    <property type="match status" value="1"/>
</dbReference>
<dbReference type="GO" id="GO:0001228">
    <property type="term" value="F:DNA-binding transcription activator activity, RNA polymerase II-specific"/>
    <property type="evidence" value="ECO:0007669"/>
    <property type="project" value="TreeGrafter"/>
</dbReference>
<evidence type="ECO:0000256" key="12">
    <source>
        <dbReference type="PROSITE-ProRule" id="PRU00267"/>
    </source>
</evidence>
<sequence length="288" mass="32587">MFPGAPNSQISIYLGNIWRSMTWEQQKPFFEEAKRIRYRHQNDYPGYVHTLSALRDPDCEVNNEDNVERTIQFGDQASFDLQELWNLVEGNFSSTQNVDSQDCADAMSLMKMCDCEVEGQRSFNESTQLGDQPSLDLQELWNLVENSSPPPTQITDSQECETCTWMDVPCEKVVSVAASCEVLASNIVPMNPIEYTVSSTSWPVLDDTQCHDIHNEPLMESFPEHSMQLIVTHSPETLNASGGTILPKLNDNCRNSVERGCKISCEADNMEKWWQSPRDADLIAECDG</sequence>
<evidence type="ECO:0000256" key="8">
    <source>
        <dbReference type="ARBA" id="ARBA00023159"/>
    </source>
</evidence>
<comment type="caution">
    <text evidence="14">The sequence shown here is derived from an EMBL/GenBank/DDBJ whole genome shotgun (WGS) entry which is preliminary data.</text>
</comment>
<dbReference type="GO" id="GO:0016607">
    <property type="term" value="C:nuclear speck"/>
    <property type="evidence" value="ECO:0007669"/>
    <property type="project" value="UniProtKB-SubCell"/>
</dbReference>
<keyword evidence="4" id="KW-0221">Differentiation</keyword>
<keyword evidence="15" id="KW-1185">Reference proteome</keyword>
<comment type="function">
    <text evidence="11">Transcriptional regulator that controls a genetic switch in male development. It is necessary and sufficient for initiating male sex determination by directing the development of supporting cell precursors (pre-Sertoli cells) as Sertoli rather than granulosa cells. Involved in different aspects of gene regulation including promoter activation or repression. Binds to the DNA consensus sequence 5'-[AT]AACAA[AT]-3'. SRY HMG box recognizes DNA by partial intercalation in the minor groove and promotes DNA bending. Also involved in pre-mRNA splicing. In male adult brain involved in the maintenance of motor functions of dopaminergic neurons.</text>
</comment>
<dbReference type="Proteomes" id="UP000597762">
    <property type="component" value="Unassembled WGS sequence"/>
</dbReference>